<gene>
    <name evidence="1" type="ORF">GM668_01470</name>
</gene>
<dbReference type="RefSeq" id="WP_155437150.1">
    <property type="nucleotide sequence ID" value="NZ_WNLA01000001.1"/>
</dbReference>
<evidence type="ECO:0000313" key="2">
    <source>
        <dbReference type="Proteomes" id="UP000484015"/>
    </source>
</evidence>
<proteinExistence type="predicted"/>
<reference evidence="1 2" key="1">
    <citation type="submission" date="2019-11" db="EMBL/GenBank/DDBJ databases">
        <title>Type strains purchased from KCTC, JCM and DSMZ.</title>
        <authorList>
            <person name="Lu H."/>
        </authorList>
    </citation>
    <scope>NUCLEOTIDE SEQUENCE [LARGE SCALE GENOMIC DNA]</scope>
    <source>
        <strain evidence="1 2">KCTC 42409</strain>
    </source>
</reference>
<evidence type="ECO:0000313" key="1">
    <source>
        <dbReference type="EMBL" id="MTW00748.1"/>
    </source>
</evidence>
<name>A0A6L6PUS7_9BURK</name>
<dbReference type="EMBL" id="WNLA01000001">
    <property type="protein sequence ID" value="MTW00748.1"/>
    <property type="molecule type" value="Genomic_DNA"/>
</dbReference>
<keyword evidence="2" id="KW-1185">Reference proteome</keyword>
<dbReference type="AlphaFoldDB" id="A0A6L6PUS7"/>
<protein>
    <submittedName>
        <fullName evidence="1">Uncharacterized protein</fullName>
    </submittedName>
</protein>
<accession>A0A6L6PUS7</accession>
<organism evidence="1 2">
    <name type="scientific">Pseudoduganella ginsengisoli</name>
    <dbReference type="NCBI Taxonomy" id="1462440"/>
    <lineage>
        <taxon>Bacteria</taxon>
        <taxon>Pseudomonadati</taxon>
        <taxon>Pseudomonadota</taxon>
        <taxon>Betaproteobacteria</taxon>
        <taxon>Burkholderiales</taxon>
        <taxon>Oxalobacteraceae</taxon>
        <taxon>Telluria group</taxon>
        <taxon>Pseudoduganella</taxon>
    </lineage>
</organism>
<sequence length="69" mass="7463">MHVSKQLTSPKRAQDFARLAGEVGRLAPSLTTITRQNAACRQGLCPMRRVVTGSTPPVTTRVTVPMTTL</sequence>
<comment type="caution">
    <text evidence="1">The sequence shown here is derived from an EMBL/GenBank/DDBJ whole genome shotgun (WGS) entry which is preliminary data.</text>
</comment>
<dbReference type="Proteomes" id="UP000484015">
    <property type="component" value="Unassembled WGS sequence"/>
</dbReference>